<evidence type="ECO:0000256" key="1">
    <source>
        <dbReference type="SAM" id="MobiDB-lite"/>
    </source>
</evidence>
<dbReference type="InterPro" id="IPR036465">
    <property type="entry name" value="vWFA_dom_sf"/>
</dbReference>
<dbReference type="EMBL" id="PQXH01000005">
    <property type="protein sequence ID" value="TGO19263.1"/>
    <property type="molecule type" value="Genomic_DNA"/>
</dbReference>
<dbReference type="PANTHER" id="PTHR34706:SF2">
    <property type="entry name" value="RFEF"/>
    <property type="match status" value="1"/>
</dbReference>
<feature type="compositionally biased region" description="Pro residues" evidence="1">
    <location>
        <begin position="237"/>
        <end position="249"/>
    </location>
</feature>
<sequence>MYGRPNTNAYPGGQLASKMAAAQQAQGGAPPALQAGQPPYPTGGQPQYGQGQQGQISSPVHPSPSPNPQYPSYGQPSSSPHGQPPPSPYGGQPSPYGQPPASPYGQPPASPYGQPPTSPHPQSYGHPPPPPPPQQYQQQQYNQYNPPYGQPPPPQQYQQYGQYGQSQPPPQQYQPNQPYQQQQHQQHQQPYQPYPSNPRDQPPTPTQSFPPPSQYGQNAGNPLTQSQIGQQYQAYPGGPPPPQGAPPRAGPLGYVPGGSSIPPQAVKQSLEDTIREKNLGNFFRNPQILDQICSIAPQKIDQLCQTWNVPKELGADIVKLALFDIILFVDDSGSMIFQENGSRIDDMKLVLGRAAYAGSLFDADGIEVRFINSDVQGNHIRSEPEVEELVKRVQFKGLTPLGAQLRNKVVEPLIMSKVRSNSLQKPVLVIVITDGQPDNQDDVFQLVKNSSAELARTPYGKQAISYQFAQVGNDKQATEFLKKLDDDRTIGDLIDCTSNFEAEQDEMARTNPGTDLTPDLWLLKLLVGAIDSSYDTKDEQGSRPPPPGGQYGQPPQGYAPPPGPPQGYGQQPGGYPPPQQGQYPPPQQGQYPPQQGQYPPQQQGQYGAPPPGGAYPGQQQYRPGGGPPVPPVSTFN</sequence>
<protein>
    <submittedName>
        <fullName evidence="2">Uncharacterized protein</fullName>
    </submittedName>
</protein>
<evidence type="ECO:0000313" key="3">
    <source>
        <dbReference type="Proteomes" id="UP000297777"/>
    </source>
</evidence>
<dbReference type="PANTHER" id="PTHR34706">
    <property type="entry name" value="SLR1338 PROTEIN"/>
    <property type="match status" value="1"/>
</dbReference>
<dbReference type="AlphaFoldDB" id="A0A4Z1F974"/>
<accession>A0A4Z1F974</accession>
<proteinExistence type="predicted"/>
<feature type="compositionally biased region" description="Low complexity" evidence="1">
    <location>
        <begin position="135"/>
        <end position="147"/>
    </location>
</feature>
<feature type="compositionally biased region" description="Low complexity" evidence="1">
    <location>
        <begin position="156"/>
        <end position="166"/>
    </location>
</feature>
<feature type="compositionally biased region" description="Low complexity" evidence="1">
    <location>
        <begin position="20"/>
        <end position="60"/>
    </location>
</feature>
<gene>
    <name evidence="2" type="ORF">BTUL_0005g01120</name>
</gene>
<evidence type="ECO:0000313" key="2">
    <source>
        <dbReference type="EMBL" id="TGO19263.1"/>
    </source>
</evidence>
<feature type="compositionally biased region" description="Pro residues" evidence="1">
    <location>
        <begin position="574"/>
        <end position="587"/>
    </location>
</feature>
<feature type="compositionally biased region" description="Pro residues" evidence="1">
    <location>
        <begin position="625"/>
        <end position="636"/>
    </location>
</feature>
<feature type="compositionally biased region" description="Polar residues" evidence="1">
    <location>
        <begin position="215"/>
        <end position="228"/>
    </location>
</feature>
<comment type="caution">
    <text evidence="2">The sequence shown here is derived from an EMBL/GenBank/DDBJ whole genome shotgun (WGS) entry which is preliminary data.</text>
</comment>
<feature type="compositionally biased region" description="Pro residues" evidence="1">
    <location>
        <begin position="192"/>
        <end position="213"/>
    </location>
</feature>
<organism evidence="2 3">
    <name type="scientific">Botrytis tulipae</name>
    <dbReference type="NCBI Taxonomy" id="87230"/>
    <lineage>
        <taxon>Eukaryota</taxon>
        <taxon>Fungi</taxon>
        <taxon>Dikarya</taxon>
        <taxon>Ascomycota</taxon>
        <taxon>Pezizomycotina</taxon>
        <taxon>Leotiomycetes</taxon>
        <taxon>Helotiales</taxon>
        <taxon>Sclerotiniaceae</taxon>
        <taxon>Botrytis</taxon>
    </lineage>
</organism>
<feature type="region of interest" description="Disordered" evidence="1">
    <location>
        <begin position="534"/>
        <end position="636"/>
    </location>
</feature>
<name>A0A4Z1F974_9HELO</name>
<feature type="compositionally biased region" description="Pro residues" evidence="1">
    <location>
        <begin position="96"/>
        <end position="119"/>
    </location>
</feature>
<dbReference type="SUPFAM" id="SSF53300">
    <property type="entry name" value="vWA-like"/>
    <property type="match status" value="1"/>
</dbReference>
<feature type="compositionally biased region" description="Low complexity" evidence="1">
    <location>
        <begin position="588"/>
        <end position="607"/>
    </location>
</feature>
<dbReference type="Gene3D" id="3.40.50.410">
    <property type="entry name" value="von Willebrand factor, type A domain"/>
    <property type="match status" value="1"/>
</dbReference>
<feature type="compositionally biased region" description="Low complexity" evidence="1">
    <location>
        <begin position="70"/>
        <end position="81"/>
    </location>
</feature>
<dbReference type="Proteomes" id="UP000297777">
    <property type="component" value="Unassembled WGS sequence"/>
</dbReference>
<keyword evidence="3" id="KW-1185">Reference proteome</keyword>
<feature type="compositionally biased region" description="Low complexity" evidence="1">
    <location>
        <begin position="173"/>
        <end position="191"/>
    </location>
</feature>
<feature type="region of interest" description="Disordered" evidence="1">
    <location>
        <begin position="1"/>
        <end position="267"/>
    </location>
</feature>
<dbReference type="OrthoDB" id="2142040at2759"/>
<reference evidence="2 3" key="1">
    <citation type="submission" date="2017-12" db="EMBL/GenBank/DDBJ databases">
        <title>Comparative genomics of Botrytis spp.</title>
        <authorList>
            <person name="Valero-Jimenez C.A."/>
            <person name="Tapia P."/>
            <person name="Veloso J."/>
            <person name="Silva-Moreno E."/>
            <person name="Staats M."/>
            <person name="Valdes J.H."/>
            <person name="Van Kan J.A.L."/>
        </authorList>
    </citation>
    <scope>NUCLEOTIDE SEQUENCE [LARGE SCALE GENOMIC DNA]</scope>
    <source>
        <strain evidence="2 3">Bt9001</strain>
    </source>
</reference>